<dbReference type="InterPro" id="IPR008949">
    <property type="entry name" value="Isoprenoid_synthase_dom_sf"/>
</dbReference>
<dbReference type="RefSeq" id="XP_025573071.1">
    <property type="nucleotide sequence ID" value="XM_025717030.1"/>
</dbReference>
<keyword evidence="3" id="KW-0812">Transmembrane</keyword>
<evidence type="ECO:0000256" key="3">
    <source>
        <dbReference type="SAM" id="Phobius"/>
    </source>
</evidence>
<evidence type="ECO:0000256" key="1">
    <source>
        <dbReference type="ARBA" id="ARBA00007946"/>
    </source>
</evidence>
<dbReference type="EMBL" id="KZ824451">
    <property type="protein sequence ID" value="RAK98743.1"/>
    <property type="molecule type" value="Genomic_DNA"/>
</dbReference>
<dbReference type="GO" id="GO:0016838">
    <property type="term" value="F:carbon-oxygen lyase activity, acting on phosphates"/>
    <property type="evidence" value="ECO:0007669"/>
    <property type="project" value="InterPro"/>
</dbReference>
<name>A0A395GXF6_9EURO</name>
<dbReference type="SUPFAM" id="SSF48576">
    <property type="entry name" value="Terpenoid synthases"/>
    <property type="match status" value="1"/>
</dbReference>
<sequence length="375" mass="41917">MGFIREKLSLAKSGDNSGVGILFLLFNVLAFLFMAVCASLFKSATHSRGRSSERITPQSTVSKKDYEDIVNGLLRDISFQRPKFHSDVGLKARVENLLQSYGLSRNFITDIGPCIKTAIKYASCTYPYASPAVREAIAVYTTHIVAIDDITSDILPDLEDYSARLVLGQLHGHELLCSFTKFLGDQSRLFGKFGADMIIKGTLEYISSAVIEQSQDGAHLSPDASEFLVYFRAKTGIADPFAFMCFPEDMNPEERDLTKYISAIPNIGLFLGYVNDLLSFYKEELKEDDCPGFVQNYAKVHGSTSLQALRQLRHATIKEVRNIRSILADDAPTTERINQFIYGYIFYHLSAGRYRLAELNIPAALEAKGCFQELK</sequence>
<keyword evidence="5" id="KW-1185">Reference proteome</keyword>
<dbReference type="Gene3D" id="1.10.600.10">
    <property type="entry name" value="Farnesyl Diphosphate Synthase"/>
    <property type="match status" value="1"/>
</dbReference>
<dbReference type="AlphaFoldDB" id="A0A395GXF6"/>
<keyword evidence="3" id="KW-0472">Membrane</keyword>
<evidence type="ECO:0000313" key="4">
    <source>
        <dbReference type="EMBL" id="RAK98743.1"/>
    </source>
</evidence>
<protein>
    <submittedName>
        <fullName evidence="4">Terpenoid synthase</fullName>
    </submittedName>
</protein>
<dbReference type="Proteomes" id="UP000249402">
    <property type="component" value="Unassembled WGS sequence"/>
</dbReference>
<dbReference type="Pfam" id="PF06330">
    <property type="entry name" value="TRI5"/>
    <property type="match status" value="1"/>
</dbReference>
<evidence type="ECO:0000313" key="5">
    <source>
        <dbReference type="Proteomes" id="UP000249402"/>
    </source>
</evidence>
<reference evidence="4 5" key="1">
    <citation type="submission" date="2018-02" db="EMBL/GenBank/DDBJ databases">
        <title>The genomes of Aspergillus section Nigri reveals drivers in fungal speciation.</title>
        <authorList>
            <consortium name="DOE Joint Genome Institute"/>
            <person name="Vesth T.C."/>
            <person name="Nybo J."/>
            <person name="Theobald S."/>
            <person name="Brandl J."/>
            <person name="Frisvad J.C."/>
            <person name="Nielsen K.F."/>
            <person name="Lyhne E.K."/>
            <person name="Kogle M.E."/>
            <person name="Kuo A."/>
            <person name="Riley R."/>
            <person name="Clum A."/>
            <person name="Nolan M."/>
            <person name="Lipzen A."/>
            <person name="Salamov A."/>
            <person name="Henrissat B."/>
            <person name="Wiebenga A."/>
            <person name="De vries R.P."/>
            <person name="Grigoriev I.V."/>
            <person name="Mortensen U.H."/>
            <person name="Andersen M.R."/>
            <person name="Baker S.E."/>
        </authorList>
    </citation>
    <scope>NUCLEOTIDE SEQUENCE [LARGE SCALE GENOMIC DNA]</scope>
    <source>
        <strain evidence="4 5">CBS 121593</strain>
    </source>
</reference>
<dbReference type="SFLD" id="SFLDG01021">
    <property type="entry name" value="Trichodiene_Synthase_Like"/>
    <property type="match status" value="1"/>
</dbReference>
<dbReference type="InterPro" id="IPR024652">
    <property type="entry name" value="Trichodiene_synth"/>
</dbReference>
<keyword evidence="3" id="KW-1133">Transmembrane helix</keyword>
<accession>A0A395GXF6</accession>
<proteinExistence type="inferred from homology"/>
<dbReference type="OrthoDB" id="2998174at2759"/>
<dbReference type="GeneID" id="37221895"/>
<organism evidence="4 5">
    <name type="scientific">Aspergillus ibericus CBS 121593</name>
    <dbReference type="NCBI Taxonomy" id="1448316"/>
    <lineage>
        <taxon>Eukaryota</taxon>
        <taxon>Fungi</taxon>
        <taxon>Dikarya</taxon>
        <taxon>Ascomycota</taxon>
        <taxon>Pezizomycotina</taxon>
        <taxon>Eurotiomycetes</taxon>
        <taxon>Eurotiomycetidae</taxon>
        <taxon>Eurotiales</taxon>
        <taxon>Aspergillaceae</taxon>
        <taxon>Aspergillus</taxon>
        <taxon>Aspergillus subgen. Circumdati</taxon>
    </lineage>
</organism>
<dbReference type="STRING" id="1448316.A0A395GXF6"/>
<feature type="transmembrane region" description="Helical" evidence="3">
    <location>
        <begin position="20"/>
        <end position="41"/>
    </location>
</feature>
<comment type="similarity">
    <text evidence="1">Belongs to the trichodiene synthase family.</text>
</comment>
<keyword evidence="2" id="KW-0456">Lyase</keyword>
<dbReference type="SFLD" id="SFLDS00005">
    <property type="entry name" value="Isoprenoid_Synthase_Type_I"/>
    <property type="match status" value="1"/>
</dbReference>
<dbReference type="VEuPathDB" id="FungiDB:BO80DRAFT_386777"/>
<gene>
    <name evidence="4" type="ORF">BO80DRAFT_386777</name>
</gene>
<evidence type="ECO:0000256" key="2">
    <source>
        <dbReference type="ARBA" id="ARBA00023239"/>
    </source>
</evidence>